<sequence length="109" mass="12526">MAIKISDLVFPKEKLEKEFQVVQVTKWQKDGEVLGWNYECVLPKLRYEKISVKIKSEFPVISMEELENQGLAVVTFEELKISPWGRVNGQFINYGLSAFASSVKLVTQK</sequence>
<keyword evidence="2" id="KW-1185">Reference proteome</keyword>
<dbReference type="AlphaFoldDB" id="A0A1E5KU28"/>
<accession>A0A1E5KU28</accession>
<reference evidence="1 2" key="1">
    <citation type="submission" date="2016-09" db="EMBL/GenBank/DDBJ databases">
        <authorList>
            <person name="Capua I."/>
            <person name="De Benedictis P."/>
            <person name="Joannis T."/>
            <person name="Lombin L.H."/>
            <person name="Cattoli G."/>
        </authorList>
    </citation>
    <scope>NUCLEOTIDE SEQUENCE [LARGE SCALE GENOMIC DNA]</scope>
    <source>
        <strain evidence="1 2">LMG 25899</strain>
    </source>
</reference>
<organism evidence="1 2">
    <name type="scientific">Enterococcus rivorum</name>
    <dbReference type="NCBI Taxonomy" id="762845"/>
    <lineage>
        <taxon>Bacteria</taxon>
        <taxon>Bacillati</taxon>
        <taxon>Bacillota</taxon>
        <taxon>Bacilli</taxon>
        <taxon>Lactobacillales</taxon>
        <taxon>Enterococcaceae</taxon>
        <taxon>Enterococcus</taxon>
    </lineage>
</organism>
<comment type="caution">
    <text evidence="1">The sequence shown here is derived from an EMBL/GenBank/DDBJ whole genome shotgun (WGS) entry which is preliminary data.</text>
</comment>
<dbReference type="STRING" id="762845.BCR26_16805"/>
<name>A0A1E5KU28_9ENTE</name>
<protein>
    <submittedName>
        <fullName evidence="1">Uncharacterized protein</fullName>
    </submittedName>
</protein>
<evidence type="ECO:0000313" key="1">
    <source>
        <dbReference type="EMBL" id="OEH81371.1"/>
    </source>
</evidence>
<gene>
    <name evidence="1" type="ORF">BCR26_16805</name>
</gene>
<dbReference type="Proteomes" id="UP000095256">
    <property type="component" value="Unassembled WGS sequence"/>
</dbReference>
<evidence type="ECO:0000313" key="2">
    <source>
        <dbReference type="Proteomes" id="UP000095256"/>
    </source>
</evidence>
<proteinExistence type="predicted"/>
<dbReference type="RefSeq" id="WP_069699666.1">
    <property type="nucleotide sequence ID" value="NZ_JAGGMA010000008.1"/>
</dbReference>
<dbReference type="EMBL" id="MIEK01000049">
    <property type="protein sequence ID" value="OEH81371.1"/>
    <property type="molecule type" value="Genomic_DNA"/>
</dbReference>
<dbReference type="OrthoDB" id="2187045at2"/>